<evidence type="ECO:0000313" key="2">
    <source>
        <dbReference type="EMBL" id="PIR48076.1"/>
    </source>
</evidence>
<feature type="transmembrane region" description="Helical" evidence="1">
    <location>
        <begin position="123"/>
        <end position="142"/>
    </location>
</feature>
<sequence>MINDIALGGGIGALLALVLSIPALVHEMRRRHHGHPLLIDIQDFAGKKLSDRESFALGLLFHLVLGLAFGALYPFNPGVWSWMGGAYGLVSVMTYGAALYLIANLIVFPFMGLGAFGTKEDTWVWLETAVTMILLVIGYVWVVQWFQPSWFM</sequence>
<accession>A0A2H0RNQ3</accession>
<reference evidence="2 3" key="1">
    <citation type="submission" date="2017-09" db="EMBL/GenBank/DDBJ databases">
        <title>Depth-based differentiation of microbial function through sediment-hosted aquifers and enrichment of novel symbionts in the deep terrestrial subsurface.</title>
        <authorList>
            <person name="Probst A.J."/>
            <person name="Ladd B."/>
            <person name="Jarett J.K."/>
            <person name="Geller-Mcgrath D.E."/>
            <person name="Sieber C.M."/>
            <person name="Emerson J.B."/>
            <person name="Anantharaman K."/>
            <person name="Thomas B.C."/>
            <person name="Malmstrom R."/>
            <person name="Stieglmeier M."/>
            <person name="Klingl A."/>
            <person name="Woyke T."/>
            <person name="Ryan C.M."/>
            <person name="Banfield J.F."/>
        </authorList>
    </citation>
    <scope>NUCLEOTIDE SEQUENCE [LARGE SCALE GENOMIC DNA]</scope>
    <source>
        <strain evidence="2">CG10_big_fil_rev_8_21_14_0_10_50_16</strain>
    </source>
</reference>
<comment type="caution">
    <text evidence="2">The sequence shown here is derived from an EMBL/GenBank/DDBJ whole genome shotgun (WGS) entry which is preliminary data.</text>
</comment>
<feature type="transmembrane region" description="Helical" evidence="1">
    <location>
        <begin position="55"/>
        <end position="75"/>
    </location>
</feature>
<organism evidence="2 3">
    <name type="scientific">Candidatus Uhrbacteria bacterium CG10_big_fil_rev_8_21_14_0_10_50_16</name>
    <dbReference type="NCBI Taxonomy" id="1975039"/>
    <lineage>
        <taxon>Bacteria</taxon>
        <taxon>Candidatus Uhriibacteriota</taxon>
    </lineage>
</organism>
<gene>
    <name evidence="2" type="ORF">COV06_01610</name>
</gene>
<dbReference type="Proteomes" id="UP000230084">
    <property type="component" value="Unassembled WGS sequence"/>
</dbReference>
<feature type="transmembrane region" description="Helical" evidence="1">
    <location>
        <begin position="6"/>
        <end position="25"/>
    </location>
</feature>
<feature type="transmembrane region" description="Helical" evidence="1">
    <location>
        <begin position="95"/>
        <end position="116"/>
    </location>
</feature>
<proteinExistence type="predicted"/>
<protein>
    <recommendedName>
        <fullName evidence="4">DUF2938 domain-containing protein</fullName>
    </recommendedName>
</protein>
<keyword evidence="1" id="KW-0472">Membrane</keyword>
<dbReference type="EMBL" id="PCYM01000001">
    <property type="protein sequence ID" value="PIR48076.1"/>
    <property type="molecule type" value="Genomic_DNA"/>
</dbReference>
<evidence type="ECO:0008006" key="4">
    <source>
        <dbReference type="Google" id="ProtNLM"/>
    </source>
</evidence>
<dbReference type="AlphaFoldDB" id="A0A2H0RNQ3"/>
<keyword evidence="1" id="KW-0812">Transmembrane</keyword>
<evidence type="ECO:0000313" key="3">
    <source>
        <dbReference type="Proteomes" id="UP000230084"/>
    </source>
</evidence>
<name>A0A2H0RNQ3_9BACT</name>
<evidence type="ECO:0000256" key="1">
    <source>
        <dbReference type="SAM" id="Phobius"/>
    </source>
</evidence>
<keyword evidence="1" id="KW-1133">Transmembrane helix</keyword>